<keyword evidence="2" id="KW-0732">Signal</keyword>
<evidence type="ECO:0000256" key="1">
    <source>
        <dbReference type="PROSITE-ProRule" id="PRU00266"/>
    </source>
</evidence>
<accession>A0ABQ8BUI4</accession>
<evidence type="ECO:0000256" key="2">
    <source>
        <dbReference type="SAM" id="SignalP"/>
    </source>
</evidence>
<keyword evidence="5" id="KW-1185">Reference proteome</keyword>
<dbReference type="Proteomes" id="UP000824890">
    <property type="component" value="Unassembled WGS sequence"/>
</dbReference>
<keyword evidence="1" id="KW-0694">RNA-binding</keyword>
<feature type="domain" description="DRBM" evidence="3">
    <location>
        <begin position="1"/>
        <end position="38"/>
    </location>
</feature>
<dbReference type="InterPro" id="IPR014720">
    <property type="entry name" value="dsRBD_dom"/>
</dbReference>
<protein>
    <recommendedName>
        <fullName evidence="3">DRBM domain-containing protein</fullName>
    </recommendedName>
</protein>
<name>A0ABQ8BUI4_BRANA</name>
<reference evidence="4 5" key="1">
    <citation type="submission" date="2021-05" db="EMBL/GenBank/DDBJ databases">
        <title>Genome Assembly of Synthetic Allotetraploid Brassica napus Reveals Homoeologous Exchanges between Subgenomes.</title>
        <authorList>
            <person name="Davis J.T."/>
        </authorList>
    </citation>
    <scope>NUCLEOTIDE SEQUENCE [LARGE SCALE GENOMIC DNA]</scope>
    <source>
        <strain evidence="5">cv. Da-Ae</strain>
        <tissue evidence="4">Seedling</tissue>
    </source>
</reference>
<feature type="chain" id="PRO_5046731648" description="DRBM domain-containing protein" evidence="2">
    <location>
        <begin position="17"/>
        <end position="71"/>
    </location>
</feature>
<dbReference type="SUPFAM" id="SSF54768">
    <property type="entry name" value="dsRNA-binding domain-like"/>
    <property type="match status" value="1"/>
</dbReference>
<sequence>MLLLHFLVGTFTFSSSTFTNRRSAEQDAAKLALQHLLNEDTYHATDLCKLVCQDKTRCKMILNEFIDKIEM</sequence>
<evidence type="ECO:0000259" key="3">
    <source>
        <dbReference type="PROSITE" id="PS50137"/>
    </source>
</evidence>
<feature type="signal peptide" evidence="2">
    <location>
        <begin position="1"/>
        <end position="16"/>
    </location>
</feature>
<proteinExistence type="predicted"/>
<dbReference type="EMBL" id="JAGKQM010000010">
    <property type="protein sequence ID" value="KAH0907791.1"/>
    <property type="molecule type" value="Genomic_DNA"/>
</dbReference>
<dbReference type="PROSITE" id="PS50137">
    <property type="entry name" value="DS_RBD"/>
    <property type="match status" value="1"/>
</dbReference>
<gene>
    <name evidence="4" type="ORF">HID58_039618</name>
</gene>
<comment type="caution">
    <text evidence="4">The sequence shown here is derived from an EMBL/GenBank/DDBJ whole genome shotgun (WGS) entry which is preliminary data.</text>
</comment>
<organism evidence="4 5">
    <name type="scientific">Brassica napus</name>
    <name type="common">Rape</name>
    <dbReference type="NCBI Taxonomy" id="3708"/>
    <lineage>
        <taxon>Eukaryota</taxon>
        <taxon>Viridiplantae</taxon>
        <taxon>Streptophyta</taxon>
        <taxon>Embryophyta</taxon>
        <taxon>Tracheophyta</taxon>
        <taxon>Spermatophyta</taxon>
        <taxon>Magnoliopsida</taxon>
        <taxon>eudicotyledons</taxon>
        <taxon>Gunneridae</taxon>
        <taxon>Pentapetalae</taxon>
        <taxon>rosids</taxon>
        <taxon>malvids</taxon>
        <taxon>Brassicales</taxon>
        <taxon>Brassicaceae</taxon>
        <taxon>Brassiceae</taxon>
        <taxon>Brassica</taxon>
    </lineage>
</organism>
<evidence type="ECO:0000313" key="4">
    <source>
        <dbReference type="EMBL" id="KAH0907791.1"/>
    </source>
</evidence>
<evidence type="ECO:0000313" key="5">
    <source>
        <dbReference type="Proteomes" id="UP000824890"/>
    </source>
</evidence>